<feature type="compositionally biased region" description="Acidic residues" evidence="1">
    <location>
        <begin position="262"/>
        <end position="283"/>
    </location>
</feature>
<evidence type="ECO:0000313" key="2">
    <source>
        <dbReference type="EMBL" id="KAF2500936.1"/>
    </source>
</evidence>
<name>A0A6A6R8X9_9PEZI</name>
<keyword evidence="3" id="KW-1185">Reference proteome</keyword>
<feature type="region of interest" description="Disordered" evidence="1">
    <location>
        <begin position="260"/>
        <end position="283"/>
    </location>
</feature>
<dbReference type="EMBL" id="MU004182">
    <property type="protein sequence ID" value="KAF2500936.1"/>
    <property type="molecule type" value="Genomic_DNA"/>
</dbReference>
<feature type="region of interest" description="Disordered" evidence="1">
    <location>
        <begin position="141"/>
        <end position="193"/>
    </location>
</feature>
<dbReference type="Proteomes" id="UP000799750">
    <property type="component" value="Unassembled WGS sequence"/>
</dbReference>
<organism evidence="2 3">
    <name type="scientific">Lophium mytilinum</name>
    <dbReference type="NCBI Taxonomy" id="390894"/>
    <lineage>
        <taxon>Eukaryota</taxon>
        <taxon>Fungi</taxon>
        <taxon>Dikarya</taxon>
        <taxon>Ascomycota</taxon>
        <taxon>Pezizomycotina</taxon>
        <taxon>Dothideomycetes</taxon>
        <taxon>Pleosporomycetidae</taxon>
        <taxon>Mytilinidiales</taxon>
        <taxon>Mytilinidiaceae</taxon>
        <taxon>Lophium</taxon>
    </lineage>
</organism>
<gene>
    <name evidence="2" type="ORF">BU16DRAFT_533679</name>
</gene>
<dbReference type="AlphaFoldDB" id="A0A6A6R8X9"/>
<sequence length="457" mass="51437">MATIARLHGRATRVVRCARVGCGQYIRTDVGDDALLLQDTKDFCVHCEVSVEDLKEEVIRMAVLFDKVNRENYAGRWKMILQFPLSPAEKQTWANFRTVCRRYDRMRLLLANARLDILGETDKLAASQRVAVKSATGVARPIQSLPTRRKRARSESPDLNGEQDKRVRREEAMTKRDMIKKTKRKVSFSQPPDLREMSGYRVQQEYLRENEFYTPGRHAASPKFTLVDTSGLSLSFDDFYSGKEKFPDAITDARMRLRGLFDDDDDDDDTDMDEDSDYGDESLLDADKCLQSTTEASLESLPVGNQNDLQQWHRNQQDEGVVMDDFDPYVQLELEMQDESFEDSGFTETLASGVEEPKGLERSIASASTSTSPPAVAASESLDGQALRLGGQRDSAGGEGWRSKSSFPTFQGSLSVFQDSFAANEMSLTLGRSDQLDKAYHEMEGIAEGFDGERVIR</sequence>
<accession>A0A6A6R8X9</accession>
<dbReference type="OrthoDB" id="3800892at2759"/>
<feature type="compositionally biased region" description="Basic and acidic residues" evidence="1">
    <location>
        <begin position="162"/>
        <end position="180"/>
    </location>
</feature>
<proteinExistence type="predicted"/>
<evidence type="ECO:0000313" key="3">
    <source>
        <dbReference type="Proteomes" id="UP000799750"/>
    </source>
</evidence>
<protein>
    <submittedName>
        <fullName evidence="2">Uncharacterized protein</fullName>
    </submittedName>
</protein>
<evidence type="ECO:0000256" key="1">
    <source>
        <dbReference type="SAM" id="MobiDB-lite"/>
    </source>
</evidence>
<reference evidence="2" key="1">
    <citation type="journal article" date="2020" name="Stud. Mycol.">
        <title>101 Dothideomycetes genomes: a test case for predicting lifestyles and emergence of pathogens.</title>
        <authorList>
            <person name="Haridas S."/>
            <person name="Albert R."/>
            <person name="Binder M."/>
            <person name="Bloem J."/>
            <person name="Labutti K."/>
            <person name="Salamov A."/>
            <person name="Andreopoulos B."/>
            <person name="Baker S."/>
            <person name="Barry K."/>
            <person name="Bills G."/>
            <person name="Bluhm B."/>
            <person name="Cannon C."/>
            <person name="Castanera R."/>
            <person name="Culley D."/>
            <person name="Daum C."/>
            <person name="Ezra D."/>
            <person name="Gonzalez J."/>
            <person name="Henrissat B."/>
            <person name="Kuo A."/>
            <person name="Liang C."/>
            <person name="Lipzen A."/>
            <person name="Lutzoni F."/>
            <person name="Magnuson J."/>
            <person name="Mondo S."/>
            <person name="Nolan M."/>
            <person name="Ohm R."/>
            <person name="Pangilinan J."/>
            <person name="Park H.-J."/>
            <person name="Ramirez L."/>
            <person name="Alfaro M."/>
            <person name="Sun H."/>
            <person name="Tritt A."/>
            <person name="Yoshinaga Y."/>
            <person name="Zwiers L.-H."/>
            <person name="Turgeon B."/>
            <person name="Goodwin S."/>
            <person name="Spatafora J."/>
            <person name="Crous P."/>
            <person name="Grigoriev I."/>
        </authorList>
    </citation>
    <scope>NUCLEOTIDE SEQUENCE</scope>
    <source>
        <strain evidence="2">CBS 269.34</strain>
    </source>
</reference>
<feature type="compositionally biased region" description="Low complexity" evidence="1">
    <location>
        <begin position="363"/>
        <end position="381"/>
    </location>
</feature>
<feature type="region of interest" description="Disordered" evidence="1">
    <location>
        <begin position="352"/>
        <end position="384"/>
    </location>
</feature>